<keyword evidence="1" id="KW-0614">Plasmid</keyword>
<accession>A0A1X0U549</accession>
<name>A0A1X0U549_9BACT</name>
<organism evidence="1">
    <name type="scientific">Campylobacter concisus</name>
    <dbReference type="NCBI Taxonomy" id="199"/>
    <lineage>
        <taxon>Bacteria</taxon>
        <taxon>Pseudomonadati</taxon>
        <taxon>Campylobacterota</taxon>
        <taxon>Epsilonproteobacteria</taxon>
        <taxon>Campylobacterales</taxon>
        <taxon>Campylobacteraceae</taxon>
        <taxon>Campylobacter</taxon>
    </lineage>
</organism>
<comment type="caution">
    <text evidence="1">The sequence shown here is derived from an EMBL/GenBank/DDBJ whole genome shotgun (WGS) entry which is preliminary data.</text>
</comment>
<dbReference type="AlphaFoldDB" id="A0A1X0U549"/>
<gene>
    <name evidence="1" type="ORF">A3835_09605</name>
</gene>
<dbReference type="EMBL" id="LVWL01000009">
    <property type="protein sequence ID" value="ORI09497.1"/>
    <property type="molecule type" value="Genomic_DNA"/>
</dbReference>
<sequence length="284" mass="32431">MAREIIDLEKSRSTSARLYNRTQEIVDSQTGEVKTIVTSFLQKEQSKDAFIKVFVENLDFLVENLSNNARTVFLVMIKNVNYKNIFKYDSDFVKYFEERKILAKSSVYRALKELEDKQAIFKISENDKDKFDIIGKNSFMLNPQIVGKGSIKDLKQLRQTTVKTFNFETLEMTKEILTDAAYDGFDKVLAAPDDFQIDSVKQIQHSANKSETEIVISKKHDEELAEDKPEAIEVKSEITNETASGVESDIADIMKFVGVFKGDFKGNAKSLRAAKSDELNQRDE</sequence>
<geneLocation type="plasmid" evidence="1">
    <name>unnamed 2</name>
</geneLocation>
<protein>
    <recommendedName>
        <fullName evidence="2">Plasmid replication protein RepL domain-containing protein</fullName>
    </recommendedName>
</protein>
<dbReference type="Proteomes" id="UP000192671">
    <property type="component" value="Plasmid unnamed 2"/>
</dbReference>
<evidence type="ECO:0000313" key="1">
    <source>
        <dbReference type="EMBL" id="ORI09497.1"/>
    </source>
</evidence>
<proteinExistence type="predicted"/>
<evidence type="ECO:0008006" key="2">
    <source>
        <dbReference type="Google" id="ProtNLM"/>
    </source>
</evidence>
<reference evidence="1" key="1">
    <citation type="journal article" date="2017" name="Gene Rep">
        <title>The ribosomal RNA operon (rrn) of Campylobacter concisus supports molecular typing to genomospecies level.</title>
        <authorList>
            <person name="Huq M."/>
            <person name="Van T.T.H."/>
            <person name="Gurtler V."/>
            <person name="Elshagmani E."/>
            <person name="Allemailem K.S."/>
            <person name="Smooker P.M."/>
            <person name="Istivan T.S."/>
        </authorList>
    </citation>
    <scope>NUCLEOTIDE SEQUENCE [LARGE SCALE GENOMIC DNA]</scope>
    <source>
        <strain evidence="1">RCH 26</strain>
        <plasmid evidence="1">unnamed 2</plasmid>
    </source>
</reference>